<feature type="region of interest" description="Disordered" evidence="1">
    <location>
        <begin position="470"/>
        <end position="497"/>
    </location>
</feature>
<reference evidence="2 3" key="1">
    <citation type="journal article" date="2020" name="Phytopathology">
        <title>A high-quality genome resource of Botrytis fragariae, a new and rapidly spreading fungal pathogen causing strawberry gray mold in the U.S.A.</title>
        <authorList>
            <person name="Wu Y."/>
            <person name="Saski C.A."/>
            <person name="Schnabel G."/>
            <person name="Xiao S."/>
            <person name="Hu M."/>
        </authorList>
    </citation>
    <scope>NUCLEOTIDE SEQUENCE [LARGE SCALE GENOMIC DNA]</scope>
    <source>
        <strain evidence="2 3">BVB16</strain>
    </source>
</reference>
<gene>
    <name evidence="2" type="ORF">Bfra_011268</name>
</gene>
<evidence type="ECO:0000313" key="2">
    <source>
        <dbReference type="EMBL" id="KAF5869459.1"/>
    </source>
</evidence>
<dbReference type="OrthoDB" id="3946700at2759"/>
<dbReference type="Proteomes" id="UP000531561">
    <property type="component" value="Unassembled WGS sequence"/>
</dbReference>
<feature type="region of interest" description="Disordered" evidence="1">
    <location>
        <begin position="56"/>
        <end position="113"/>
    </location>
</feature>
<dbReference type="RefSeq" id="XP_037188408.1">
    <property type="nucleotide sequence ID" value="XM_037341596.1"/>
</dbReference>
<feature type="region of interest" description="Disordered" evidence="1">
    <location>
        <begin position="425"/>
        <end position="451"/>
    </location>
</feature>
<feature type="compositionally biased region" description="Polar residues" evidence="1">
    <location>
        <begin position="88"/>
        <end position="97"/>
    </location>
</feature>
<evidence type="ECO:0000313" key="3">
    <source>
        <dbReference type="Proteomes" id="UP000531561"/>
    </source>
</evidence>
<feature type="compositionally biased region" description="Acidic residues" evidence="1">
    <location>
        <begin position="178"/>
        <end position="191"/>
    </location>
</feature>
<proteinExistence type="predicted"/>
<feature type="compositionally biased region" description="Polar residues" evidence="1">
    <location>
        <begin position="431"/>
        <end position="448"/>
    </location>
</feature>
<feature type="region of interest" description="Disordered" evidence="1">
    <location>
        <begin position="624"/>
        <end position="643"/>
    </location>
</feature>
<dbReference type="GeneID" id="59265288"/>
<feature type="compositionally biased region" description="Polar residues" evidence="1">
    <location>
        <begin position="274"/>
        <end position="284"/>
    </location>
</feature>
<keyword evidence="3" id="KW-1185">Reference proteome</keyword>
<feature type="compositionally biased region" description="Polar residues" evidence="1">
    <location>
        <begin position="60"/>
        <end position="75"/>
    </location>
</feature>
<accession>A0A8H6EEK3</accession>
<comment type="caution">
    <text evidence="2">The sequence shown here is derived from an EMBL/GenBank/DDBJ whole genome shotgun (WGS) entry which is preliminary data.</text>
</comment>
<feature type="compositionally biased region" description="Polar residues" evidence="1">
    <location>
        <begin position="472"/>
        <end position="481"/>
    </location>
</feature>
<name>A0A8H6EEK3_9HELO</name>
<feature type="compositionally biased region" description="Basic residues" evidence="1">
    <location>
        <begin position="98"/>
        <end position="108"/>
    </location>
</feature>
<sequence>MIVIDSFYFDRDINGSSVLITLNVKTLESLESLELVWSLVIDNRYQLRSNPIIFFKPSEPDSSSNATEDPTSRARSTIRGHAPILRSTLRNPSSRATNRPRVHSARRRAPTDDVEQHRLYYSSEPYRSVLIAAPTRSSIPTTTSDAMRHARRNDSSSPEIPIITFRPSTFTDFVNVNDDYDDDDEEDEDDGPPMPAVPESRDFSNPSNVELRDSSRRHQRLINSPLFGAHGMPLSSLLSRTSPIPEQRSRAVSPTRIDVRHTNRNNALAERVGETNSQDFSAQRHQVRRRDTAADRDRRIQRRVHGGLSSLDATIRQELLQHPRHHDAFEYRQRFYTREARRISDFREQLRIRERIRASRERMQANRESTPARTEGLLQGLREIIDRSARPGSEDRLLAEVERPGILREGTLADEVQLRWYAPSGREEHQTNTPHSEIGQADQSIASSSRERQRFELFERMPNHLDIEGNRQEATQSNTLPQFGEGGTFRINSNYDGLGDRERSLEFQEPERGHREFDDHYVIDNVEQLDVNDRSDSRHNLDLEGQESWDSILITPDPQSPNPSSSFASTAASSSQRPSLGTSASSLPDNESLTIGDCDNPADVEIDDEAIVAAIEYFGRYTQNRPGPAHVEQPIGQHRTFAG</sequence>
<feature type="region of interest" description="Disordered" evidence="1">
    <location>
        <begin position="552"/>
        <end position="601"/>
    </location>
</feature>
<dbReference type="AlphaFoldDB" id="A0A8H6EEK3"/>
<organism evidence="2 3">
    <name type="scientific">Botrytis fragariae</name>
    <dbReference type="NCBI Taxonomy" id="1964551"/>
    <lineage>
        <taxon>Eukaryota</taxon>
        <taxon>Fungi</taxon>
        <taxon>Dikarya</taxon>
        <taxon>Ascomycota</taxon>
        <taxon>Pezizomycotina</taxon>
        <taxon>Leotiomycetes</taxon>
        <taxon>Helotiales</taxon>
        <taxon>Sclerotiniaceae</taxon>
        <taxon>Botrytis</taxon>
    </lineage>
</organism>
<protein>
    <submittedName>
        <fullName evidence="2">Uncharacterized protein</fullName>
    </submittedName>
</protein>
<feature type="compositionally biased region" description="Polar residues" evidence="1">
    <location>
        <begin position="576"/>
        <end position="593"/>
    </location>
</feature>
<evidence type="ECO:0000256" key="1">
    <source>
        <dbReference type="SAM" id="MobiDB-lite"/>
    </source>
</evidence>
<feature type="region of interest" description="Disordered" evidence="1">
    <location>
        <begin position="272"/>
        <end position="297"/>
    </location>
</feature>
<feature type="region of interest" description="Disordered" evidence="1">
    <location>
        <begin position="139"/>
        <end position="253"/>
    </location>
</feature>
<feature type="compositionally biased region" description="Low complexity" evidence="1">
    <location>
        <begin position="562"/>
        <end position="575"/>
    </location>
</feature>
<dbReference type="EMBL" id="JABFCT010000017">
    <property type="protein sequence ID" value="KAF5869459.1"/>
    <property type="molecule type" value="Genomic_DNA"/>
</dbReference>